<dbReference type="InterPro" id="IPR019692">
    <property type="entry name" value="CFP-6_PH"/>
</dbReference>
<accession>A0A1V0A3Q0</accession>
<feature type="transmembrane region" description="Helical" evidence="1">
    <location>
        <begin position="51"/>
        <end position="68"/>
    </location>
</feature>
<proteinExistence type="predicted"/>
<dbReference type="KEGG" id="noa:BKM31_28305"/>
<feature type="domain" description="Low molecular weight protein antigen 6 PH" evidence="2">
    <location>
        <begin position="69"/>
        <end position="138"/>
    </location>
</feature>
<keyword evidence="1" id="KW-0812">Transmembrane</keyword>
<dbReference type="Proteomes" id="UP000190797">
    <property type="component" value="Chromosome"/>
</dbReference>
<dbReference type="Pfam" id="PF10756">
    <property type="entry name" value="bPH_6"/>
    <property type="match status" value="1"/>
</dbReference>
<dbReference type="AlphaFoldDB" id="A0A1V0A3Q0"/>
<keyword evidence="1" id="KW-1133">Transmembrane helix</keyword>
<dbReference type="OrthoDB" id="3824918at2"/>
<protein>
    <recommendedName>
        <fullName evidence="2">Low molecular weight protein antigen 6 PH domain-containing protein</fullName>
    </recommendedName>
</protein>
<name>A0A1V0A3Q0_9ACTN</name>
<evidence type="ECO:0000259" key="2">
    <source>
        <dbReference type="Pfam" id="PF10756"/>
    </source>
</evidence>
<dbReference type="RefSeq" id="WP_080041084.1">
    <property type="nucleotide sequence ID" value="NZ_CP017717.1"/>
</dbReference>
<evidence type="ECO:0000313" key="3">
    <source>
        <dbReference type="EMBL" id="AQZ64836.1"/>
    </source>
</evidence>
<reference evidence="4" key="1">
    <citation type="journal article" date="2017" name="Med. Chem. Commun.">
        <title>Nonomuraea sp. ATCC 55076 harbours the largest actinomycete chromosome to date and the kistamicin biosynthetic gene cluster.</title>
        <authorList>
            <person name="Nazari B."/>
            <person name="Forneris C.C."/>
            <person name="Gibson M.I."/>
            <person name="Moon K."/>
            <person name="Schramma K.R."/>
            <person name="Seyedsayamdost M.R."/>
        </authorList>
    </citation>
    <scope>NUCLEOTIDE SEQUENCE [LARGE SCALE GENOMIC DNA]</scope>
    <source>
        <strain evidence="4">ATCC 55076</strain>
    </source>
</reference>
<evidence type="ECO:0000313" key="4">
    <source>
        <dbReference type="Proteomes" id="UP000190797"/>
    </source>
</evidence>
<dbReference type="EMBL" id="CP017717">
    <property type="protein sequence ID" value="AQZ64836.1"/>
    <property type="molecule type" value="Genomic_DNA"/>
</dbReference>
<organism evidence="3 4">
    <name type="scientific">[Actinomadura] parvosata subsp. kistnae</name>
    <dbReference type="NCBI Taxonomy" id="1909395"/>
    <lineage>
        <taxon>Bacteria</taxon>
        <taxon>Bacillati</taxon>
        <taxon>Actinomycetota</taxon>
        <taxon>Actinomycetes</taxon>
        <taxon>Streptosporangiales</taxon>
        <taxon>Streptosporangiaceae</taxon>
        <taxon>Nonomuraea</taxon>
    </lineage>
</organism>
<keyword evidence="4" id="KW-1185">Reference proteome</keyword>
<evidence type="ECO:0000256" key="1">
    <source>
        <dbReference type="SAM" id="Phobius"/>
    </source>
</evidence>
<sequence length="150" mass="16319">MPEPVSPPPLPVTWRPRRGRVVAYGFAVVIVVGAVVMAVLIAPPFKLPDRVAIVAFACAVAWVLHLLGRVRVEADDEGLTIVNAVRTHRVTWPEVLDVQMVVGDPWPRLDLADGRTVGAMGIQGSEKERARRATAELRALIKARGEAPDH</sequence>
<keyword evidence="1" id="KW-0472">Membrane</keyword>
<dbReference type="STRING" id="1909395.BKM31_28305"/>
<gene>
    <name evidence="3" type="ORF">BKM31_28305</name>
</gene>
<feature type="transmembrane region" description="Helical" evidence="1">
    <location>
        <begin position="21"/>
        <end position="45"/>
    </location>
</feature>